<keyword evidence="1" id="KW-1133">Transmembrane helix</keyword>
<dbReference type="Proteomes" id="UP000291236">
    <property type="component" value="Chromosome"/>
</dbReference>
<accession>A0A4V0P2J9</accession>
<organism evidence="2 3">
    <name type="scientific">Fluviispira sanaruensis</name>
    <dbReference type="NCBI Taxonomy" id="2493639"/>
    <lineage>
        <taxon>Bacteria</taxon>
        <taxon>Pseudomonadati</taxon>
        <taxon>Bdellovibrionota</taxon>
        <taxon>Oligoflexia</taxon>
        <taxon>Silvanigrellales</taxon>
        <taxon>Silvanigrellaceae</taxon>
        <taxon>Fluviispira</taxon>
    </lineage>
</organism>
<proteinExistence type="predicted"/>
<dbReference type="RefSeq" id="WP_130609413.1">
    <property type="nucleotide sequence ID" value="NZ_AP019368.1"/>
</dbReference>
<sequence length="274" mass="33027">MYLIFERESGIFQFSFCNYKEIIFIRGFIIYQIEDKIFTCNKRYFIFLNELPLKSTQVLDYRFVFKNNIFKEIIYFFFYIIFLIYKSVRKFLDSNYFIKIFTWMIVFIILFDVSNQKETSVVNYNQNQHDFLTWKNHFIKNKTSQKISLKKHSFLNDKIPQIRGIWDFKVIPLTTQAHTDDSYSGFIALPYSSVISIQGNVSSIKKPIENCQDMGLRVFAISERDELLLLESNKLISQKRKDHFFLFSILELKKYAQYFPNYCEYIMENSGENF</sequence>
<feature type="transmembrane region" description="Helical" evidence="1">
    <location>
        <begin position="69"/>
        <end position="85"/>
    </location>
</feature>
<keyword evidence="1" id="KW-0472">Membrane</keyword>
<protein>
    <submittedName>
        <fullName evidence="2">Uncharacterized protein</fullName>
    </submittedName>
</protein>
<dbReference type="EMBL" id="AP019368">
    <property type="protein sequence ID" value="BBH53487.1"/>
    <property type="molecule type" value="Genomic_DNA"/>
</dbReference>
<gene>
    <name evidence="2" type="ORF">JCM31447_19310</name>
</gene>
<dbReference type="KEGG" id="sbf:JCM31447_19310"/>
<keyword evidence="1" id="KW-0812">Transmembrane</keyword>
<evidence type="ECO:0000256" key="1">
    <source>
        <dbReference type="SAM" id="Phobius"/>
    </source>
</evidence>
<dbReference type="AlphaFoldDB" id="A0A4V0P2J9"/>
<feature type="transmembrane region" description="Helical" evidence="1">
    <location>
        <begin position="97"/>
        <end position="114"/>
    </location>
</feature>
<name>A0A4V0P2J9_FLUSA</name>
<keyword evidence="3" id="KW-1185">Reference proteome</keyword>
<evidence type="ECO:0000313" key="3">
    <source>
        <dbReference type="Proteomes" id="UP000291236"/>
    </source>
</evidence>
<evidence type="ECO:0000313" key="2">
    <source>
        <dbReference type="EMBL" id="BBH53487.1"/>
    </source>
</evidence>
<reference evidence="2 3" key="1">
    <citation type="submission" date="2018-12" db="EMBL/GenBank/DDBJ databases">
        <title>Rubrispira sanarue gen. nov., sp., nov., a member of the order Silvanigrellales, isolated from a brackish lake in Hamamatsu Japan.</title>
        <authorList>
            <person name="Maejima Y."/>
            <person name="Iino T."/>
            <person name="Muraguchi Y."/>
            <person name="Fukuda K."/>
            <person name="Nojiri H."/>
            <person name="Ohkuma M."/>
            <person name="Moriuchi R."/>
            <person name="Dohra H."/>
            <person name="Kimbara K."/>
            <person name="Shintani M."/>
        </authorList>
    </citation>
    <scope>NUCLEOTIDE SEQUENCE [LARGE SCALE GENOMIC DNA]</scope>
    <source>
        <strain evidence="2 3">RF1110005</strain>
    </source>
</reference>